<dbReference type="SMART" id="SM00797">
    <property type="entry name" value="AHS2"/>
    <property type="match status" value="1"/>
</dbReference>
<feature type="compositionally biased region" description="Acidic residues" evidence="4">
    <location>
        <begin position="216"/>
        <end position="226"/>
    </location>
</feature>
<dbReference type="InterPro" id="IPR029000">
    <property type="entry name" value="Cyclophilin-like_dom_sf"/>
</dbReference>
<dbReference type="GO" id="GO:0017168">
    <property type="term" value="F:5-oxoprolinase (ATP-hydrolyzing) activity"/>
    <property type="evidence" value="ECO:0007669"/>
    <property type="project" value="UniProtKB-EC"/>
</dbReference>
<gene>
    <name evidence="7" type="primary">pxpB</name>
    <name evidence="7" type="ORF">H9623_17430</name>
</gene>
<dbReference type="AlphaFoldDB" id="A0A9D5UBW2"/>
<keyword evidence="1" id="KW-0547">Nucleotide-binding</keyword>
<dbReference type="InterPro" id="IPR003778">
    <property type="entry name" value="CT_A_B"/>
</dbReference>
<feature type="region of interest" description="Disordered" evidence="4">
    <location>
        <begin position="213"/>
        <end position="255"/>
    </location>
</feature>
<dbReference type="Gene3D" id="3.30.1360.40">
    <property type="match status" value="1"/>
</dbReference>
<dbReference type="Gene3D" id="2.40.100.10">
    <property type="entry name" value="Cyclophilin-like"/>
    <property type="match status" value="2"/>
</dbReference>
<dbReference type="InterPro" id="IPR003833">
    <property type="entry name" value="CT_C_D"/>
</dbReference>
<proteinExistence type="predicted"/>
<reference evidence="7 8" key="1">
    <citation type="submission" date="2020-08" db="EMBL/GenBank/DDBJ databases">
        <title>A Genomic Blueprint of the Chicken Gut Microbiome.</title>
        <authorList>
            <person name="Gilroy R."/>
            <person name="Ravi A."/>
            <person name="Getino M."/>
            <person name="Pursley I."/>
            <person name="Horton D.L."/>
            <person name="Alikhan N.-F."/>
            <person name="Baker D."/>
            <person name="Gharbi K."/>
            <person name="Hall N."/>
            <person name="Watson M."/>
            <person name="Adriaenssens E.M."/>
            <person name="Foster-Nyarko E."/>
            <person name="Jarju S."/>
            <person name="Secka A."/>
            <person name="Antonio M."/>
            <person name="Oren A."/>
            <person name="Chaudhuri R."/>
            <person name="La Ragione R.M."/>
            <person name="Hildebrand F."/>
            <person name="Pallen M.J."/>
        </authorList>
    </citation>
    <scope>NUCLEOTIDE SEQUENCE [LARGE SCALE GENOMIC DNA]</scope>
    <source>
        <strain evidence="7 8">Sa1BUA8</strain>
    </source>
</reference>
<evidence type="ECO:0000259" key="5">
    <source>
        <dbReference type="SMART" id="SM00796"/>
    </source>
</evidence>
<keyword evidence="3" id="KW-0067">ATP-binding</keyword>
<keyword evidence="2 7" id="KW-0378">Hydrolase</keyword>
<dbReference type="NCBIfam" id="TIGR00724">
    <property type="entry name" value="urea_amlyse_rel"/>
    <property type="match status" value="1"/>
</dbReference>
<feature type="domain" description="Carboxyltransferase" evidence="5">
    <location>
        <begin position="1"/>
        <end position="194"/>
    </location>
</feature>
<dbReference type="GO" id="GO:0005524">
    <property type="term" value="F:ATP binding"/>
    <property type="evidence" value="ECO:0007669"/>
    <property type="project" value="UniProtKB-KW"/>
</dbReference>
<dbReference type="EC" id="3.5.2.9" evidence="7"/>
<evidence type="ECO:0000259" key="6">
    <source>
        <dbReference type="SMART" id="SM00797"/>
    </source>
</evidence>
<name>A0A9D5UBW2_9CELL</name>
<accession>A0A9D5UBW2</accession>
<dbReference type="InterPro" id="IPR052708">
    <property type="entry name" value="PxpC"/>
</dbReference>
<evidence type="ECO:0000256" key="4">
    <source>
        <dbReference type="SAM" id="MobiDB-lite"/>
    </source>
</evidence>
<feature type="compositionally biased region" description="Low complexity" evidence="4">
    <location>
        <begin position="234"/>
        <end position="243"/>
    </location>
</feature>
<evidence type="ECO:0000313" key="8">
    <source>
        <dbReference type="Proteomes" id="UP000822993"/>
    </source>
</evidence>
<evidence type="ECO:0000256" key="1">
    <source>
        <dbReference type="ARBA" id="ARBA00022741"/>
    </source>
</evidence>
<dbReference type="SUPFAM" id="SSF160467">
    <property type="entry name" value="PH0987 N-terminal domain-like"/>
    <property type="match status" value="1"/>
</dbReference>
<dbReference type="NCBIfam" id="TIGR00370">
    <property type="entry name" value="5-oxoprolinase subunit PxpB"/>
    <property type="match status" value="1"/>
</dbReference>
<keyword evidence="8" id="KW-1185">Reference proteome</keyword>
<evidence type="ECO:0000313" key="7">
    <source>
        <dbReference type="EMBL" id="MBE7702075.1"/>
    </source>
</evidence>
<dbReference type="SMART" id="SM00796">
    <property type="entry name" value="AHS1"/>
    <property type="match status" value="1"/>
</dbReference>
<dbReference type="InterPro" id="IPR010016">
    <property type="entry name" value="PxpB"/>
</dbReference>
<evidence type="ECO:0000256" key="3">
    <source>
        <dbReference type="ARBA" id="ARBA00022840"/>
    </source>
</evidence>
<sequence>MRAYGDHALLADVAGLDEVHALAAALQAADVPGVVDVVPAARTVLVVLDDAATTADLARVEDAVREAWASRTAVAHPGEGSVVEIPVVYDGEDLPDVAAWAGLSVAEVVARHRGRGYVVAFGGFMPGFGYLTDVDPTIAAPRLATPRTRVPAGSVALAGGLTAVYPRETPGGWRLLGRTDARLFDVDRDPPALLTAGTRVRFRAVDRLAGDAGADAAEEDGAPPDLDEGHPGADRAGAPAAEARPGRETPFSGAAARPVAGGVEILATGPLTLLEDAGRPGWAASGVGRSGAADQGALRLLNRLLANDGPVAALEVTLGGLAVRFHERATFALAGAEVPATLDGTPVGRQSLLEARPGAELRLGFAAHGTRAYLGVRGGFAATPVLGSLSFDVLAGLGPAPLRVGDRVAIGPRPSRLPVVDAIAPRAEVVGVVELAVLRGVRDDWFGDEAWRALLEGTFEVSDASNRVGLRLAGPRIDRRTGELPSEGLVPGAIQVPPDGRPVLFLRDHPVTGGYPVIGVVVGGALDAAAQVRPGDRVRFREAPRVPGAAGRGRDGAAS</sequence>
<dbReference type="PANTHER" id="PTHR43309:SF3">
    <property type="entry name" value="5-OXOPROLINASE SUBUNIT C"/>
    <property type="match status" value="1"/>
</dbReference>
<dbReference type="SUPFAM" id="SSF50891">
    <property type="entry name" value="Cyclophilin-like"/>
    <property type="match status" value="2"/>
</dbReference>
<dbReference type="Pfam" id="PF02682">
    <property type="entry name" value="CT_C_D"/>
    <property type="match status" value="1"/>
</dbReference>
<dbReference type="Proteomes" id="UP000822993">
    <property type="component" value="Unassembled WGS sequence"/>
</dbReference>
<comment type="caution">
    <text evidence="7">The sequence shown here is derived from an EMBL/GenBank/DDBJ whole genome shotgun (WGS) entry which is preliminary data.</text>
</comment>
<feature type="domain" description="Carboxyltransferase" evidence="6">
    <location>
        <begin position="284"/>
        <end position="558"/>
    </location>
</feature>
<dbReference type="EMBL" id="JACSPN010000032">
    <property type="protein sequence ID" value="MBE7702075.1"/>
    <property type="molecule type" value="Genomic_DNA"/>
</dbReference>
<evidence type="ECO:0000256" key="2">
    <source>
        <dbReference type="ARBA" id="ARBA00022801"/>
    </source>
</evidence>
<dbReference type="PANTHER" id="PTHR43309">
    <property type="entry name" value="5-OXOPROLINASE SUBUNIT C"/>
    <property type="match status" value="1"/>
</dbReference>
<organism evidence="7 8">
    <name type="scientific">Oerskovia douganii</name>
    <dbReference type="NCBI Taxonomy" id="2762210"/>
    <lineage>
        <taxon>Bacteria</taxon>
        <taxon>Bacillati</taxon>
        <taxon>Actinomycetota</taxon>
        <taxon>Actinomycetes</taxon>
        <taxon>Micrococcales</taxon>
        <taxon>Cellulomonadaceae</taxon>
        <taxon>Oerskovia</taxon>
    </lineage>
</organism>
<protein>
    <submittedName>
        <fullName evidence="7">5-oxoprolinase subunit PxpB</fullName>
        <ecNumber evidence="7">3.5.2.9</ecNumber>
    </submittedName>
</protein>
<dbReference type="Pfam" id="PF02626">
    <property type="entry name" value="CT_A_B"/>
    <property type="match status" value="1"/>
</dbReference>